<reference evidence="3 4" key="1">
    <citation type="submission" date="2019-03" db="EMBL/GenBank/DDBJ databases">
        <title>Reclassification of Micrococcus aloeverae and Micrococcus yunnanensis as later heterotypic synonyms of Micrococcus luteus.</title>
        <authorList>
            <person name="Huang C.-H."/>
        </authorList>
    </citation>
    <scope>NUCLEOTIDE SEQUENCE [LARGE SCALE GENOMIC DNA]</scope>
    <source>
        <strain evidence="3 4">BCRC 12151</strain>
    </source>
</reference>
<feature type="transmembrane region" description="Helical" evidence="2">
    <location>
        <begin position="125"/>
        <end position="146"/>
    </location>
</feature>
<keyword evidence="4" id="KW-1185">Reference proteome</keyword>
<feature type="transmembrane region" description="Helical" evidence="2">
    <location>
        <begin position="213"/>
        <end position="238"/>
    </location>
</feature>
<organism evidence="3 4">
    <name type="scientific">Micrococcus lylae</name>
    <dbReference type="NCBI Taxonomy" id="1273"/>
    <lineage>
        <taxon>Bacteria</taxon>
        <taxon>Bacillati</taxon>
        <taxon>Actinomycetota</taxon>
        <taxon>Actinomycetes</taxon>
        <taxon>Micrococcales</taxon>
        <taxon>Micrococcaceae</taxon>
        <taxon>Micrococcus</taxon>
    </lineage>
</organism>
<feature type="region of interest" description="Disordered" evidence="1">
    <location>
        <begin position="1"/>
        <end position="27"/>
    </location>
</feature>
<dbReference type="RefSeq" id="WP_067191548.1">
    <property type="nucleotide sequence ID" value="NZ_SPKT01000016.1"/>
</dbReference>
<protein>
    <recommendedName>
        <fullName evidence="5">Integral membrane protein</fullName>
    </recommendedName>
</protein>
<dbReference type="Proteomes" id="UP000297477">
    <property type="component" value="Unassembled WGS sequence"/>
</dbReference>
<keyword evidence="2" id="KW-0812">Transmembrane</keyword>
<feature type="transmembrane region" description="Helical" evidence="2">
    <location>
        <begin position="347"/>
        <end position="365"/>
    </location>
</feature>
<name>A0ABY2JYC5_9MICC</name>
<feature type="compositionally biased region" description="Low complexity" evidence="1">
    <location>
        <begin position="378"/>
        <end position="393"/>
    </location>
</feature>
<keyword evidence="2" id="KW-0472">Membrane</keyword>
<proteinExistence type="predicted"/>
<feature type="transmembrane region" description="Helical" evidence="2">
    <location>
        <begin position="158"/>
        <end position="176"/>
    </location>
</feature>
<evidence type="ECO:0000256" key="2">
    <source>
        <dbReference type="SAM" id="Phobius"/>
    </source>
</evidence>
<sequence length="399" mass="41863">MSTQTDRMNHQDSPARRGRIARRSASGAPVSRALRDLVDSFADVRGREEDADWARRADGNLAVAQVTPAHRHRLLARAHSVAVEAQESLDELFGLPEDWAAEVQEEAAAEGTSLTDSSATSAADVFSVGFVLASVASVLALVLTLIADGLTTDLSLGLLLLPAVIGLGGVGVFWAWDRLQRRLASVVAFGVVLVLAGALIALTALVMLALGEILFAGISSFLWLAPAAVYAGLAWLAARALPDAAADQGATPQTDDEWAARLAYLLRSRADVPEHRVTEAVAEARAHTAESGTTLAEEFGSPASYAARIPRDRVHHARNRAAVLTVAMTLVVGMLFGVLVPSGDVSWVHWLVVAGTVVSAGFAWADARSAARDARQARAAGASARTTTGTADTAEGDTR</sequence>
<evidence type="ECO:0000313" key="4">
    <source>
        <dbReference type="Proteomes" id="UP000297477"/>
    </source>
</evidence>
<evidence type="ECO:0000256" key="1">
    <source>
        <dbReference type="SAM" id="MobiDB-lite"/>
    </source>
</evidence>
<keyword evidence="2" id="KW-1133">Transmembrane helix</keyword>
<comment type="caution">
    <text evidence="3">The sequence shown here is derived from an EMBL/GenBank/DDBJ whole genome shotgun (WGS) entry which is preliminary data.</text>
</comment>
<accession>A0ABY2JYC5</accession>
<feature type="transmembrane region" description="Helical" evidence="2">
    <location>
        <begin position="321"/>
        <end position="341"/>
    </location>
</feature>
<gene>
    <name evidence="3" type="ORF">E4A49_08475</name>
</gene>
<feature type="transmembrane region" description="Helical" evidence="2">
    <location>
        <begin position="183"/>
        <end position="207"/>
    </location>
</feature>
<evidence type="ECO:0008006" key="5">
    <source>
        <dbReference type="Google" id="ProtNLM"/>
    </source>
</evidence>
<dbReference type="EMBL" id="SPKT01000016">
    <property type="protein sequence ID" value="TFH98538.1"/>
    <property type="molecule type" value="Genomic_DNA"/>
</dbReference>
<evidence type="ECO:0000313" key="3">
    <source>
        <dbReference type="EMBL" id="TFH98538.1"/>
    </source>
</evidence>
<feature type="region of interest" description="Disordered" evidence="1">
    <location>
        <begin position="378"/>
        <end position="399"/>
    </location>
</feature>